<keyword evidence="3" id="KW-0479">Metal-binding</keyword>
<evidence type="ECO:0008006" key="14">
    <source>
        <dbReference type="Google" id="ProtNLM"/>
    </source>
</evidence>
<dbReference type="Pfam" id="PF00172">
    <property type="entry name" value="Zn_clus"/>
    <property type="match status" value="1"/>
</dbReference>
<evidence type="ECO:0000256" key="3">
    <source>
        <dbReference type="ARBA" id="ARBA00022723"/>
    </source>
</evidence>
<evidence type="ECO:0000256" key="2">
    <source>
        <dbReference type="ARBA" id="ARBA00011353"/>
    </source>
</evidence>
<dbReference type="Pfam" id="PF00385">
    <property type="entry name" value="Chromo"/>
    <property type="match status" value="1"/>
</dbReference>
<dbReference type="Gene3D" id="2.40.50.40">
    <property type="match status" value="1"/>
</dbReference>
<dbReference type="PROSITE" id="PS50048">
    <property type="entry name" value="ZN2_CY6_FUNGAL_2"/>
    <property type="match status" value="1"/>
</dbReference>
<dbReference type="Gene3D" id="4.10.240.10">
    <property type="entry name" value="Zn(2)-C6 fungal-type DNA-binding domain"/>
    <property type="match status" value="1"/>
</dbReference>
<dbReference type="SMART" id="SM00298">
    <property type="entry name" value="CHROMO"/>
    <property type="match status" value="1"/>
</dbReference>
<keyword evidence="5" id="KW-0805">Transcription regulation</keyword>
<gene>
    <name evidence="12" type="ORF">PV06_11710</name>
</gene>
<comment type="subunit">
    <text evidence="2">Component of the NuA4 histone acetyltransferase complex.</text>
</comment>
<keyword evidence="8" id="KW-0539">Nucleus</keyword>
<dbReference type="InterPro" id="IPR052360">
    <property type="entry name" value="Transcr_Regulatory_Proteins"/>
</dbReference>
<dbReference type="VEuPathDB" id="FungiDB:PV06_11710"/>
<protein>
    <recommendedName>
        <fullName evidence="14">Chromo domain-containing protein</fullName>
    </recommendedName>
</protein>
<feature type="domain" description="Chromo" evidence="10">
    <location>
        <begin position="61"/>
        <end position="119"/>
    </location>
</feature>
<comment type="subcellular location">
    <subcellularLocation>
        <location evidence="1">Nucleus</location>
    </subcellularLocation>
</comment>
<evidence type="ECO:0000313" key="13">
    <source>
        <dbReference type="Proteomes" id="UP000053342"/>
    </source>
</evidence>
<dbReference type="OrthoDB" id="25818at2759"/>
<evidence type="ECO:0000256" key="5">
    <source>
        <dbReference type="ARBA" id="ARBA00023015"/>
    </source>
</evidence>
<dbReference type="CDD" id="cd00024">
    <property type="entry name" value="CD_CSD"/>
    <property type="match status" value="1"/>
</dbReference>
<dbReference type="InterPro" id="IPR023780">
    <property type="entry name" value="Chromo_domain"/>
</dbReference>
<feature type="region of interest" description="Disordered" evidence="9">
    <location>
        <begin position="149"/>
        <end position="268"/>
    </location>
</feature>
<dbReference type="InterPro" id="IPR001138">
    <property type="entry name" value="Zn2Cys6_DnaBD"/>
</dbReference>
<dbReference type="GO" id="GO:0003677">
    <property type="term" value="F:DNA binding"/>
    <property type="evidence" value="ECO:0007669"/>
    <property type="project" value="UniProtKB-KW"/>
</dbReference>
<dbReference type="SUPFAM" id="SSF54160">
    <property type="entry name" value="Chromo domain-like"/>
    <property type="match status" value="1"/>
</dbReference>
<proteinExistence type="predicted"/>
<dbReference type="InterPro" id="IPR023779">
    <property type="entry name" value="Chromodomain_CS"/>
</dbReference>
<evidence type="ECO:0000256" key="6">
    <source>
        <dbReference type="ARBA" id="ARBA00023125"/>
    </source>
</evidence>
<dbReference type="PROSITE" id="PS50013">
    <property type="entry name" value="CHROMO_2"/>
    <property type="match status" value="1"/>
</dbReference>
<dbReference type="PANTHER" id="PTHR36206:SF12">
    <property type="entry name" value="ASPERCRYPTIN BIOSYNTHESIS CLUSTER-SPECIFIC TRANSCRIPTION REGULATOR ATNN-RELATED"/>
    <property type="match status" value="1"/>
</dbReference>
<dbReference type="SUPFAM" id="SSF57701">
    <property type="entry name" value="Zn2/Cys6 DNA-binding domain"/>
    <property type="match status" value="1"/>
</dbReference>
<evidence type="ECO:0000259" key="11">
    <source>
        <dbReference type="PROSITE" id="PS50048"/>
    </source>
</evidence>
<evidence type="ECO:0000259" key="10">
    <source>
        <dbReference type="PROSITE" id="PS50013"/>
    </source>
</evidence>
<dbReference type="STRING" id="215243.A0A0D2D1B5"/>
<keyword evidence="6" id="KW-0238">DNA-binding</keyword>
<organism evidence="12 13">
    <name type="scientific">Exophiala oligosperma</name>
    <dbReference type="NCBI Taxonomy" id="215243"/>
    <lineage>
        <taxon>Eukaryota</taxon>
        <taxon>Fungi</taxon>
        <taxon>Dikarya</taxon>
        <taxon>Ascomycota</taxon>
        <taxon>Pezizomycotina</taxon>
        <taxon>Eurotiomycetes</taxon>
        <taxon>Chaetothyriomycetidae</taxon>
        <taxon>Chaetothyriales</taxon>
        <taxon>Herpotrichiellaceae</taxon>
        <taxon>Exophiala</taxon>
    </lineage>
</organism>
<dbReference type="PROSITE" id="PS00598">
    <property type="entry name" value="CHROMO_1"/>
    <property type="match status" value="1"/>
</dbReference>
<keyword evidence="13" id="KW-1185">Reference proteome</keyword>
<sequence length="485" mass="54887">MNDNANEASQSYSSVAYQPKGKRIRVIQQFVNTILEDDKFCEPPRQPFERPGDDIHLYDFIGAVDIKTDRRGKKSVQYHVKWKGYGINFMTWEPESHIFEEDLLELWSKYGRICATKKKDPQTLRLRMQQLHQCHPSEVHRADVQEMAQADHVTPPKSPETVETSYEQNVKRDGGSPGLDPSQNLKASMEVEGRGRGDPGPCTPLRLPMVDRQPTPPQQKAARLDEAHQNPLACVRRPEPLDMSQEPQKQDATSSHQSETNEVRPMEEVDTASVAGDNFLYHVHTSRDKAPKNGSHTRTKTGCLTCRRRKKKCDENRPSCFSCIRLKLPCQGYDSGPRRVEPVPIRVPATRQQFGAQDTTMLALPQLSESHERVSNHLLHSTFSSDCSGHLHGSRCLPRLAELYLPTLREDAGRGARSWELTVDGGRQGFPVRDSTLRPIQFSNVHSIPSCPSSSPSYLGFPQPIEPSVWIEPNQMAIEKMPQHH</sequence>
<dbReference type="PROSITE" id="PS00463">
    <property type="entry name" value="ZN2_CY6_FUNGAL_1"/>
    <property type="match status" value="1"/>
</dbReference>
<dbReference type="GO" id="GO:0000981">
    <property type="term" value="F:DNA-binding transcription factor activity, RNA polymerase II-specific"/>
    <property type="evidence" value="ECO:0007669"/>
    <property type="project" value="InterPro"/>
</dbReference>
<evidence type="ECO:0000256" key="4">
    <source>
        <dbReference type="ARBA" id="ARBA00022833"/>
    </source>
</evidence>
<dbReference type="CDD" id="cd00067">
    <property type="entry name" value="GAL4"/>
    <property type="match status" value="1"/>
</dbReference>
<evidence type="ECO:0000313" key="12">
    <source>
        <dbReference type="EMBL" id="KIW35990.1"/>
    </source>
</evidence>
<dbReference type="GO" id="GO:0005634">
    <property type="term" value="C:nucleus"/>
    <property type="evidence" value="ECO:0007669"/>
    <property type="project" value="UniProtKB-SubCell"/>
</dbReference>
<dbReference type="InterPro" id="IPR000953">
    <property type="entry name" value="Chromo/chromo_shadow_dom"/>
</dbReference>
<reference evidence="12 13" key="1">
    <citation type="submission" date="2015-01" db="EMBL/GenBank/DDBJ databases">
        <title>The Genome Sequence of Exophiala oligosperma CBS72588.</title>
        <authorList>
            <consortium name="The Broad Institute Genomics Platform"/>
            <person name="Cuomo C."/>
            <person name="de Hoog S."/>
            <person name="Gorbushina A."/>
            <person name="Stielow B."/>
            <person name="Teixiera M."/>
            <person name="Abouelleil A."/>
            <person name="Chapman S.B."/>
            <person name="Priest M."/>
            <person name="Young S.K."/>
            <person name="Wortman J."/>
            <person name="Nusbaum C."/>
            <person name="Birren B."/>
        </authorList>
    </citation>
    <scope>NUCLEOTIDE SEQUENCE [LARGE SCALE GENOMIC DNA]</scope>
    <source>
        <strain evidence="12 13">CBS 72588</strain>
    </source>
</reference>
<accession>A0A0D2D1B5</accession>
<dbReference type="GeneID" id="27363784"/>
<dbReference type="InterPro" id="IPR016197">
    <property type="entry name" value="Chromo-like_dom_sf"/>
</dbReference>
<feature type="compositionally biased region" description="Polar residues" evidence="9">
    <location>
        <begin position="245"/>
        <end position="258"/>
    </location>
</feature>
<feature type="domain" description="Zn(2)-C6 fungal-type" evidence="11">
    <location>
        <begin position="302"/>
        <end position="330"/>
    </location>
</feature>
<dbReference type="InterPro" id="IPR036864">
    <property type="entry name" value="Zn2-C6_fun-type_DNA-bd_sf"/>
</dbReference>
<dbReference type="PANTHER" id="PTHR36206">
    <property type="entry name" value="ASPERCRYPTIN BIOSYNTHESIS CLUSTER-SPECIFIC TRANSCRIPTION REGULATOR ATNN-RELATED"/>
    <property type="match status" value="1"/>
</dbReference>
<dbReference type="EMBL" id="KN847384">
    <property type="protein sequence ID" value="KIW35990.1"/>
    <property type="molecule type" value="Genomic_DNA"/>
</dbReference>
<dbReference type="RefSeq" id="XP_016256206.1">
    <property type="nucleotide sequence ID" value="XM_016413422.1"/>
</dbReference>
<name>A0A0D2D1B5_9EURO</name>
<dbReference type="Proteomes" id="UP000053342">
    <property type="component" value="Unassembled WGS sequence"/>
</dbReference>
<evidence type="ECO:0000256" key="9">
    <source>
        <dbReference type="SAM" id="MobiDB-lite"/>
    </source>
</evidence>
<dbReference type="HOGENOM" id="CLU_041567_0_0_1"/>
<dbReference type="SMART" id="SM00066">
    <property type="entry name" value="GAL4"/>
    <property type="match status" value="1"/>
</dbReference>
<keyword evidence="4" id="KW-0862">Zinc</keyword>
<evidence type="ECO:0000256" key="8">
    <source>
        <dbReference type="ARBA" id="ARBA00023242"/>
    </source>
</evidence>
<evidence type="ECO:0000256" key="7">
    <source>
        <dbReference type="ARBA" id="ARBA00023163"/>
    </source>
</evidence>
<dbReference type="AlphaFoldDB" id="A0A0D2D1B5"/>
<dbReference type="GO" id="GO:0006338">
    <property type="term" value="P:chromatin remodeling"/>
    <property type="evidence" value="ECO:0007669"/>
    <property type="project" value="UniProtKB-ARBA"/>
</dbReference>
<dbReference type="GO" id="GO:0008270">
    <property type="term" value="F:zinc ion binding"/>
    <property type="evidence" value="ECO:0007669"/>
    <property type="project" value="InterPro"/>
</dbReference>
<keyword evidence="7" id="KW-0804">Transcription</keyword>
<evidence type="ECO:0000256" key="1">
    <source>
        <dbReference type="ARBA" id="ARBA00004123"/>
    </source>
</evidence>